<gene>
    <name evidence="3" type="ORF">PECAL_6P02720</name>
</gene>
<dbReference type="Proteomes" id="UP000789595">
    <property type="component" value="Unassembled WGS sequence"/>
</dbReference>
<dbReference type="GO" id="GO:0003690">
    <property type="term" value="F:double-stranded DNA binding"/>
    <property type="evidence" value="ECO:0007669"/>
    <property type="project" value="TreeGrafter"/>
</dbReference>
<dbReference type="GO" id="GO:0003697">
    <property type="term" value="F:single-stranded DNA binding"/>
    <property type="evidence" value="ECO:0007669"/>
    <property type="project" value="TreeGrafter"/>
</dbReference>
<dbReference type="InterPro" id="IPR030548">
    <property type="entry name" value="RAD51B"/>
</dbReference>
<dbReference type="InterPro" id="IPR003593">
    <property type="entry name" value="AAA+_ATPase"/>
</dbReference>
<dbReference type="AlphaFoldDB" id="A0A8J2T1D4"/>
<accession>A0A8J2T1D4</accession>
<reference evidence="3" key="1">
    <citation type="submission" date="2021-11" db="EMBL/GenBank/DDBJ databases">
        <authorList>
            <consortium name="Genoscope - CEA"/>
            <person name="William W."/>
        </authorList>
    </citation>
    <scope>NUCLEOTIDE SEQUENCE</scope>
</reference>
<dbReference type="InterPro" id="IPR027417">
    <property type="entry name" value="P-loop_NTPase"/>
</dbReference>
<dbReference type="Pfam" id="PF08423">
    <property type="entry name" value="Rad51"/>
    <property type="match status" value="1"/>
</dbReference>
<dbReference type="PROSITE" id="PS50162">
    <property type="entry name" value="RECA_2"/>
    <property type="match status" value="1"/>
</dbReference>
<dbReference type="OrthoDB" id="5957327at2759"/>
<dbReference type="PANTHER" id="PTHR46456:SF1">
    <property type="entry name" value="DNA REPAIR PROTEIN RAD51 HOMOLOG 2"/>
    <property type="match status" value="1"/>
</dbReference>
<dbReference type="InterPro" id="IPR013632">
    <property type="entry name" value="Rad51_C"/>
</dbReference>
<feature type="region of interest" description="Disordered" evidence="1">
    <location>
        <begin position="1"/>
        <end position="50"/>
    </location>
</feature>
<evidence type="ECO:0000313" key="3">
    <source>
        <dbReference type="EMBL" id="CAH0378676.1"/>
    </source>
</evidence>
<organism evidence="3 4">
    <name type="scientific">Pelagomonas calceolata</name>
    <dbReference type="NCBI Taxonomy" id="35677"/>
    <lineage>
        <taxon>Eukaryota</taxon>
        <taxon>Sar</taxon>
        <taxon>Stramenopiles</taxon>
        <taxon>Ochrophyta</taxon>
        <taxon>Pelagophyceae</taxon>
        <taxon>Pelagomonadales</taxon>
        <taxon>Pelagomonadaceae</taxon>
        <taxon>Pelagomonas</taxon>
    </lineage>
</organism>
<dbReference type="GO" id="GO:0005524">
    <property type="term" value="F:ATP binding"/>
    <property type="evidence" value="ECO:0007669"/>
    <property type="project" value="InterPro"/>
</dbReference>
<dbReference type="GO" id="GO:0000724">
    <property type="term" value="P:double-strand break repair via homologous recombination"/>
    <property type="evidence" value="ECO:0007669"/>
    <property type="project" value="InterPro"/>
</dbReference>
<dbReference type="InterPro" id="IPR020588">
    <property type="entry name" value="RecA_ATP-bd"/>
</dbReference>
<evidence type="ECO:0000256" key="1">
    <source>
        <dbReference type="SAM" id="MobiDB-lite"/>
    </source>
</evidence>
<feature type="domain" description="RecA family profile 1" evidence="2">
    <location>
        <begin position="49"/>
        <end position="218"/>
    </location>
</feature>
<dbReference type="Gene3D" id="3.40.50.300">
    <property type="entry name" value="P-loop containing nucleotide triphosphate hydrolases"/>
    <property type="match status" value="1"/>
</dbReference>
<dbReference type="GO" id="GO:0005657">
    <property type="term" value="C:replication fork"/>
    <property type="evidence" value="ECO:0007669"/>
    <property type="project" value="TreeGrafter"/>
</dbReference>
<dbReference type="GO" id="GO:0033063">
    <property type="term" value="C:Rad51B-Rad51C-Rad51D-XRCC2 complex"/>
    <property type="evidence" value="ECO:0007669"/>
    <property type="project" value="InterPro"/>
</dbReference>
<dbReference type="SUPFAM" id="SSF52540">
    <property type="entry name" value="P-loop containing nucleoside triphosphate hydrolases"/>
    <property type="match status" value="1"/>
</dbReference>
<evidence type="ECO:0000313" key="4">
    <source>
        <dbReference type="Proteomes" id="UP000789595"/>
    </source>
</evidence>
<dbReference type="EMBL" id="CAKKNE010000006">
    <property type="protein sequence ID" value="CAH0378676.1"/>
    <property type="molecule type" value="Genomic_DNA"/>
</dbReference>
<dbReference type="PANTHER" id="PTHR46456">
    <property type="entry name" value="DNA REPAIR PROTEIN RAD51 HOMOLOG 2"/>
    <property type="match status" value="1"/>
</dbReference>
<name>A0A8J2T1D4_9STRA</name>
<evidence type="ECO:0000259" key="2">
    <source>
        <dbReference type="PROSITE" id="PS50162"/>
    </source>
</evidence>
<dbReference type="SMART" id="SM00382">
    <property type="entry name" value="AAA"/>
    <property type="match status" value="1"/>
</dbReference>
<proteinExistence type="predicted"/>
<dbReference type="GO" id="GO:0000400">
    <property type="term" value="F:four-way junction DNA binding"/>
    <property type="evidence" value="ECO:0007669"/>
    <property type="project" value="TreeGrafter"/>
</dbReference>
<protein>
    <recommendedName>
        <fullName evidence="2">RecA family profile 1 domain-containing protein</fullName>
    </recommendedName>
</protein>
<dbReference type="GO" id="GO:0140664">
    <property type="term" value="F:ATP-dependent DNA damage sensor activity"/>
    <property type="evidence" value="ECO:0007669"/>
    <property type="project" value="InterPro"/>
</dbReference>
<sequence length="312" mass="33278">MAAWSATRDFQTDTQLMRQLDKSPSQIQELRSKAPAPVPQTARALRDASTDPVASGFDALDQALGGGVARGRVTELVGRAGAGKTQGCLTLAAACASRGDAMVYVDTEGSFRAQRLWQVAEARGAQNSEELLQRVHVLRPQNREELLAALETGVVEERARQARAALVVVDSVAAAARGGTSSGRSDLIDRQRWLARAAAALKRVACGADCAVVVTNHVMADLKAQDGCDAVTAALGFTWHHAVNVRVMLDHVNGRRTGRVEKSCSDAESAFTYGIGSAGLMEAVEAPALSPAQRERIERNRAAALAKRRRRS</sequence>
<feature type="compositionally biased region" description="Polar residues" evidence="1">
    <location>
        <begin position="8"/>
        <end position="29"/>
    </location>
</feature>
<keyword evidence="4" id="KW-1185">Reference proteome</keyword>
<comment type="caution">
    <text evidence="3">The sequence shown here is derived from an EMBL/GenBank/DDBJ whole genome shotgun (WGS) entry which is preliminary data.</text>
</comment>